<dbReference type="InterPro" id="IPR026983">
    <property type="entry name" value="DHC"/>
</dbReference>
<organism evidence="3">
    <name type="scientific">Hydatigena taeniaeformis</name>
    <name type="common">Feline tapeworm</name>
    <name type="synonym">Taenia taeniaeformis</name>
    <dbReference type="NCBI Taxonomy" id="6205"/>
    <lineage>
        <taxon>Eukaryota</taxon>
        <taxon>Metazoa</taxon>
        <taxon>Spiralia</taxon>
        <taxon>Lophotrochozoa</taxon>
        <taxon>Platyhelminthes</taxon>
        <taxon>Cestoda</taxon>
        <taxon>Eucestoda</taxon>
        <taxon>Cyclophyllidea</taxon>
        <taxon>Taeniidae</taxon>
        <taxon>Hydatigera</taxon>
    </lineage>
</organism>
<dbReference type="WBParaSite" id="TTAC_0000540701-mRNA-1">
    <property type="protein sequence ID" value="TTAC_0000540701-mRNA-1"/>
    <property type="gene ID" value="TTAC_0000540701"/>
</dbReference>
<dbReference type="GO" id="GO:0007018">
    <property type="term" value="P:microtubule-based movement"/>
    <property type="evidence" value="ECO:0007669"/>
    <property type="project" value="InterPro"/>
</dbReference>
<dbReference type="GO" id="GO:0045505">
    <property type="term" value="F:dynein intermediate chain binding"/>
    <property type="evidence" value="ECO:0007669"/>
    <property type="project" value="InterPro"/>
</dbReference>
<dbReference type="PANTHER" id="PTHR22878">
    <property type="entry name" value="DYNEIN HEAVY CHAIN 6, AXONEMAL-LIKE-RELATED"/>
    <property type="match status" value="1"/>
</dbReference>
<evidence type="ECO:0000313" key="2">
    <source>
        <dbReference type="Proteomes" id="UP000274429"/>
    </source>
</evidence>
<proteinExistence type="predicted"/>
<accession>A0A0R3WXB7</accession>
<gene>
    <name evidence="1" type="ORF">TTAC_LOCUS5392</name>
</gene>
<evidence type="ECO:0000313" key="1">
    <source>
        <dbReference type="EMBL" id="VDM26875.1"/>
    </source>
</evidence>
<dbReference type="AlphaFoldDB" id="A0A0R3WXB7"/>
<dbReference type="OrthoDB" id="6278762at2759"/>
<dbReference type="PANTHER" id="PTHR22878:SF71">
    <property type="entry name" value="DYNEIN, AXONEMAL, HEAVY CHAIN 3"/>
    <property type="match status" value="1"/>
</dbReference>
<dbReference type="Proteomes" id="UP000274429">
    <property type="component" value="Unassembled WGS sequence"/>
</dbReference>
<dbReference type="EMBL" id="UYWX01007319">
    <property type="protein sequence ID" value="VDM26875.1"/>
    <property type="molecule type" value="Genomic_DNA"/>
</dbReference>
<evidence type="ECO:0000313" key="3">
    <source>
        <dbReference type="WBParaSite" id="TTAC_0000540701-mRNA-1"/>
    </source>
</evidence>
<dbReference type="STRING" id="6205.A0A0R3WXB7"/>
<dbReference type="GO" id="GO:0030286">
    <property type="term" value="C:dynein complex"/>
    <property type="evidence" value="ECO:0007669"/>
    <property type="project" value="InterPro"/>
</dbReference>
<dbReference type="GO" id="GO:0051959">
    <property type="term" value="F:dynein light intermediate chain binding"/>
    <property type="evidence" value="ECO:0007669"/>
    <property type="project" value="InterPro"/>
</dbReference>
<protein>
    <submittedName>
        <fullName evidence="3">Oxidored_molyb domain-containing protein</fullName>
    </submittedName>
</protein>
<keyword evidence="2" id="KW-1185">Reference proteome</keyword>
<sequence length="154" mass="17622">MFAGFALQFIHQIHGSLIVHAHEYAVMWPFSSAGRGEVEDTDWRFFLTGGVALENPHPNPAPTWLGEKNWSEIVRASELPALEGLMKSVRSDPNRWKMVYDSPVPHEATFPAPFQKTSDMNRLILVRCLRSDKVIPAVQVRWKLRSPLARRTKF</sequence>
<name>A0A0R3WXB7_HYDTA</name>
<reference evidence="1 2" key="2">
    <citation type="submission" date="2018-11" db="EMBL/GenBank/DDBJ databases">
        <authorList>
            <consortium name="Pathogen Informatics"/>
        </authorList>
    </citation>
    <scope>NUCLEOTIDE SEQUENCE [LARGE SCALE GENOMIC DNA]</scope>
</reference>
<reference evidence="3" key="1">
    <citation type="submission" date="2017-02" db="UniProtKB">
        <authorList>
            <consortium name="WormBaseParasite"/>
        </authorList>
    </citation>
    <scope>IDENTIFICATION</scope>
</reference>